<dbReference type="PANTHER" id="PTHR46142:SF3">
    <property type="entry name" value="F18B13.24 PROTEIN"/>
    <property type="match status" value="1"/>
</dbReference>
<evidence type="ECO:0000313" key="3">
    <source>
        <dbReference type="EMBL" id="CEM27229.1"/>
    </source>
</evidence>
<keyword evidence="1" id="KW-0479">Metal-binding</keyword>
<dbReference type="EMBL" id="CDMZ01001103">
    <property type="protein sequence ID" value="CEM27229.1"/>
    <property type="molecule type" value="Genomic_DNA"/>
</dbReference>
<name>A0A0G4GD84_9ALVE</name>
<evidence type="ECO:0000256" key="1">
    <source>
        <dbReference type="ARBA" id="ARBA00022723"/>
    </source>
</evidence>
<dbReference type="GO" id="GO:0046872">
    <property type="term" value="F:metal ion binding"/>
    <property type="evidence" value="ECO:0007669"/>
    <property type="project" value="UniProtKB-KW"/>
</dbReference>
<sequence length="307" mass="33944">MALHWDPTVERRGLGKSVMCVNHIALIVEDVGRSASFYSDVLGLQQIKRPNFDRHGAWFTMGNCELHLIKGAPLVHDGTNLIVCHISLEVENVEVVFQRLKDMNIPFEQNVSVPRGAGKAASEGGNLDNTLTQYFIRDPDGYYIEICNCGILTDFCLGKSNREFEGYAEGVTCSWASLTAGTKLGCIARQARRMLKRRPPFAEFMKSVTPAEVADGKLLTNLTRRRLVYGDICQSFSESELEEILKEAGNSAPTAILIMQHRLKNKGQKGTFIPPSYVRHSSNSSIGEMYKPSAIKHAVSASTESSS</sequence>
<dbReference type="PANTHER" id="PTHR46142">
    <property type="match status" value="1"/>
</dbReference>
<gene>
    <name evidence="3" type="ORF">Cvel_4550</name>
</gene>
<dbReference type="InterPro" id="IPR004360">
    <property type="entry name" value="Glyas_Fos-R_dOase_dom"/>
</dbReference>
<dbReference type="VEuPathDB" id="CryptoDB:Cvel_4550"/>
<proteinExistence type="predicted"/>
<dbReference type="AlphaFoldDB" id="A0A0G4GD84"/>
<feature type="domain" description="VOC" evidence="2">
    <location>
        <begin position="20"/>
        <end position="149"/>
    </location>
</feature>
<dbReference type="InterPro" id="IPR018146">
    <property type="entry name" value="Glyoxalase_1_CS"/>
</dbReference>
<evidence type="ECO:0000259" key="2">
    <source>
        <dbReference type="PROSITE" id="PS51819"/>
    </source>
</evidence>
<reference evidence="3" key="1">
    <citation type="submission" date="2014-11" db="EMBL/GenBank/DDBJ databases">
        <authorList>
            <person name="Otto D Thomas"/>
            <person name="Naeem Raeece"/>
        </authorList>
    </citation>
    <scope>NUCLEOTIDE SEQUENCE</scope>
</reference>
<protein>
    <recommendedName>
        <fullName evidence="2">VOC domain-containing protein</fullName>
    </recommendedName>
</protein>
<dbReference type="SUPFAM" id="SSF54593">
    <property type="entry name" value="Glyoxalase/Bleomycin resistance protein/Dihydroxybiphenyl dioxygenase"/>
    <property type="match status" value="1"/>
</dbReference>
<dbReference type="GO" id="GO:0004462">
    <property type="term" value="F:lactoylglutathione lyase activity"/>
    <property type="evidence" value="ECO:0007669"/>
    <property type="project" value="InterPro"/>
</dbReference>
<organism evidence="3">
    <name type="scientific">Chromera velia CCMP2878</name>
    <dbReference type="NCBI Taxonomy" id="1169474"/>
    <lineage>
        <taxon>Eukaryota</taxon>
        <taxon>Sar</taxon>
        <taxon>Alveolata</taxon>
        <taxon>Colpodellida</taxon>
        <taxon>Chromeraceae</taxon>
        <taxon>Chromera</taxon>
    </lineage>
</organism>
<dbReference type="Pfam" id="PF00903">
    <property type="entry name" value="Glyoxalase"/>
    <property type="match status" value="1"/>
</dbReference>
<dbReference type="InterPro" id="IPR029068">
    <property type="entry name" value="Glyas_Bleomycin-R_OHBP_Dase"/>
</dbReference>
<dbReference type="Gene3D" id="3.10.180.10">
    <property type="entry name" value="2,3-Dihydroxybiphenyl 1,2-Dioxygenase, domain 1"/>
    <property type="match status" value="1"/>
</dbReference>
<dbReference type="PROSITE" id="PS51819">
    <property type="entry name" value="VOC"/>
    <property type="match status" value="1"/>
</dbReference>
<dbReference type="PROSITE" id="PS00934">
    <property type="entry name" value="GLYOXALASE_I_1"/>
    <property type="match status" value="1"/>
</dbReference>
<dbReference type="InterPro" id="IPR037523">
    <property type="entry name" value="VOC_core"/>
</dbReference>
<accession>A0A0G4GD84</accession>